<reference evidence="3" key="1">
    <citation type="journal article" date="2014" name="Int. J. Syst. Evol. Microbiol.">
        <title>Complete genome sequence of Corynebacterium casei LMG S-19264T (=DSM 44701T), isolated from a smear-ripened cheese.</title>
        <authorList>
            <consortium name="US DOE Joint Genome Institute (JGI-PGF)"/>
            <person name="Walter F."/>
            <person name="Albersmeier A."/>
            <person name="Kalinowski J."/>
            <person name="Ruckert C."/>
        </authorList>
    </citation>
    <scope>NUCLEOTIDE SEQUENCE</scope>
    <source>
        <strain evidence="3">JCM 4637</strain>
    </source>
</reference>
<organism evidence="3 4">
    <name type="scientific">Streptomyces finlayi</name>
    <dbReference type="NCBI Taxonomy" id="67296"/>
    <lineage>
        <taxon>Bacteria</taxon>
        <taxon>Bacillati</taxon>
        <taxon>Actinomycetota</taxon>
        <taxon>Actinomycetes</taxon>
        <taxon>Kitasatosporales</taxon>
        <taxon>Streptomycetaceae</taxon>
        <taxon>Streptomyces</taxon>
    </lineage>
</organism>
<protein>
    <submittedName>
        <fullName evidence="3">Uncharacterized protein</fullName>
    </submittedName>
</protein>
<accession>A0A918WVV3</accession>
<feature type="region of interest" description="Disordered" evidence="1">
    <location>
        <begin position="36"/>
        <end position="61"/>
    </location>
</feature>
<reference evidence="3" key="2">
    <citation type="submission" date="2020-09" db="EMBL/GenBank/DDBJ databases">
        <authorList>
            <person name="Sun Q."/>
            <person name="Ohkuma M."/>
        </authorList>
    </citation>
    <scope>NUCLEOTIDE SEQUENCE</scope>
    <source>
        <strain evidence="3">JCM 4637</strain>
    </source>
</reference>
<feature type="signal peptide" evidence="2">
    <location>
        <begin position="1"/>
        <end position="27"/>
    </location>
</feature>
<gene>
    <name evidence="3" type="ORF">GCM10010334_18470</name>
</gene>
<dbReference type="Proteomes" id="UP000638353">
    <property type="component" value="Unassembled WGS sequence"/>
</dbReference>
<dbReference type="RefSeq" id="WP_189823013.1">
    <property type="nucleotide sequence ID" value="NZ_BMVC01000003.1"/>
</dbReference>
<name>A0A918WVV3_9ACTN</name>
<evidence type="ECO:0000313" key="4">
    <source>
        <dbReference type="Proteomes" id="UP000638353"/>
    </source>
</evidence>
<sequence length="61" mass="5961">MKNLARFLCAAALAVGIAGGATVTASAQVASAASVADPACPPAKPGDTEWNTPATHCPEPL</sequence>
<dbReference type="AlphaFoldDB" id="A0A918WVV3"/>
<evidence type="ECO:0000256" key="2">
    <source>
        <dbReference type="SAM" id="SignalP"/>
    </source>
</evidence>
<evidence type="ECO:0000313" key="3">
    <source>
        <dbReference type="EMBL" id="GHC87008.1"/>
    </source>
</evidence>
<feature type="chain" id="PRO_5039548552" evidence="2">
    <location>
        <begin position="28"/>
        <end position="61"/>
    </location>
</feature>
<dbReference type="EMBL" id="BMVC01000003">
    <property type="protein sequence ID" value="GHC87008.1"/>
    <property type="molecule type" value="Genomic_DNA"/>
</dbReference>
<evidence type="ECO:0000256" key="1">
    <source>
        <dbReference type="SAM" id="MobiDB-lite"/>
    </source>
</evidence>
<comment type="caution">
    <text evidence="3">The sequence shown here is derived from an EMBL/GenBank/DDBJ whole genome shotgun (WGS) entry which is preliminary data.</text>
</comment>
<keyword evidence="2" id="KW-0732">Signal</keyword>
<proteinExistence type="predicted"/>